<comment type="caution">
    <text evidence="4">The sequence shown here is derived from an EMBL/GenBank/DDBJ whole genome shotgun (WGS) entry which is preliminary data.</text>
</comment>
<dbReference type="Gene3D" id="3.40.50.2300">
    <property type="match status" value="1"/>
</dbReference>
<dbReference type="InterPro" id="IPR012337">
    <property type="entry name" value="RNaseH-like_sf"/>
</dbReference>
<dbReference type="Gene3D" id="3.30.420.10">
    <property type="entry name" value="Ribonuclease H-like superfamily/Ribonuclease H"/>
    <property type="match status" value="1"/>
</dbReference>
<evidence type="ECO:0000256" key="1">
    <source>
        <dbReference type="ARBA" id="ARBA00035012"/>
    </source>
</evidence>
<name>A0A1E3XBH6_9BACT</name>
<dbReference type="SMART" id="SM00950">
    <property type="entry name" value="Piwi"/>
    <property type="match status" value="1"/>
</dbReference>
<accession>A0A1E3XBH6</accession>
<comment type="similarity">
    <text evidence="1">Belongs to the argonaute family. Long pAgo subfamily.</text>
</comment>
<evidence type="ECO:0000313" key="5">
    <source>
        <dbReference type="Proteomes" id="UP000094056"/>
    </source>
</evidence>
<dbReference type="EMBL" id="MAYW01000042">
    <property type="protein sequence ID" value="ODS32953.1"/>
    <property type="molecule type" value="Genomic_DNA"/>
</dbReference>
<evidence type="ECO:0000259" key="3">
    <source>
        <dbReference type="SMART" id="SM00950"/>
    </source>
</evidence>
<sequence>MNIKRKNTTKEYSWKVPSFECGVLSEPLLAFGSQHQHIDPKTGLALYGSYSLVGQDKPSITSIILGIVGPPSMISDAEQWLRSCKNIVTNEGKEPFLYPHFPGINTGLPFQCELIFGDTWREQIKQEEITKAIDIINFNAKIKRIVELYIEAIEILSQREPKPDVILCCIPQEVIEYCTKKNIDGVNRRIKLSRKERKVLKEAKMGQKFFPFPKDYRVLKMEDEYLPYENLYRGLKTEVMRFSIPTQLIWPKTLQLIDQKEKSKRSTQDAATRAWNFFTGIYHKAGGSPWRLAEIESGVCFVGISFYRDLHEKNTTLRTSLAQAFTSAGDGYVLRGNTFEWEDDEKSKSPHLDYTSAYSLITDVIDLYKRQNRGSLPNRIVVHKSSRFWEDEHKGFEDACENIPRKDFVAFGWRGVQFYRPGTYPPLRGTYIKFSECNFLLYLLGYIPFLRSYPGPRAPQPIEILEHHGDSPWDTVLTEILALTKMNWNTADFACGKPVTLAFSRKVGLILAELPKYQKPKEEYRFYM</sequence>
<dbReference type="CDD" id="cd04659">
    <property type="entry name" value="Piwi_piwi-like_ProArk"/>
    <property type="match status" value="1"/>
</dbReference>
<feature type="domain" description="Piwi" evidence="3">
    <location>
        <begin position="165"/>
        <end position="516"/>
    </location>
</feature>
<dbReference type="Proteomes" id="UP000094056">
    <property type="component" value="Unassembled WGS sequence"/>
</dbReference>
<dbReference type="InterPro" id="IPR003165">
    <property type="entry name" value="Piwi"/>
</dbReference>
<evidence type="ECO:0000313" key="4">
    <source>
        <dbReference type="EMBL" id="ODS32953.1"/>
    </source>
</evidence>
<evidence type="ECO:0000256" key="2">
    <source>
        <dbReference type="ARBA" id="ARBA00035032"/>
    </source>
</evidence>
<organism evidence="4 5">
    <name type="scientific">Candidatus Scalindua rubra</name>
    <dbReference type="NCBI Taxonomy" id="1872076"/>
    <lineage>
        <taxon>Bacteria</taxon>
        <taxon>Pseudomonadati</taxon>
        <taxon>Planctomycetota</taxon>
        <taxon>Candidatus Brocadiia</taxon>
        <taxon>Candidatus Brocadiales</taxon>
        <taxon>Candidatus Scalinduaceae</taxon>
        <taxon>Candidatus Scalindua</taxon>
    </lineage>
</organism>
<dbReference type="AlphaFoldDB" id="A0A1E3XBH6"/>
<reference evidence="4 5" key="1">
    <citation type="submission" date="2016-07" db="EMBL/GenBank/DDBJ databases">
        <title>Draft genome of Scalindua rubra, obtained from a brine-seawater interface in the Red Sea, sheds light on salt adaptation in anammox bacteria.</title>
        <authorList>
            <person name="Speth D.R."/>
            <person name="Lagkouvardos I."/>
            <person name="Wang Y."/>
            <person name="Qian P.-Y."/>
            <person name="Dutilh B.E."/>
            <person name="Jetten M.S."/>
        </authorList>
    </citation>
    <scope>NUCLEOTIDE SEQUENCE [LARGE SCALE GENOMIC DNA]</scope>
    <source>
        <strain evidence="4">BSI-1</strain>
    </source>
</reference>
<dbReference type="SUPFAM" id="SSF53098">
    <property type="entry name" value="Ribonuclease H-like"/>
    <property type="match status" value="1"/>
</dbReference>
<proteinExistence type="inferred from homology"/>
<gene>
    <name evidence="4" type="ORF">SCARUB_01892</name>
</gene>
<dbReference type="GO" id="GO:0003676">
    <property type="term" value="F:nucleic acid binding"/>
    <property type="evidence" value="ECO:0007669"/>
    <property type="project" value="InterPro"/>
</dbReference>
<protein>
    <recommendedName>
        <fullName evidence="2">Protein argonaute</fullName>
    </recommendedName>
</protein>
<dbReference type="InterPro" id="IPR036397">
    <property type="entry name" value="RNaseH_sf"/>
</dbReference>